<keyword evidence="9" id="KW-1185">Reference proteome</keyword>
<evidence type="ECO:0000256" key="4">
    <source>
        <dbReference type="ARBA" id="ARBA00023274"/>
    </source>
</evidence>
<evidence type="ECO:0000256" key="2">
    <source>
        <dbReference type="ARBA" id="ARBA00022884"/>
    </source>
</evidence>
<dbReference type="GO" id="GO:0006412">
    <property type="term" value="P:translation"/>
    <property type="evidence" value="ECO:0007669"/>
    <property type="project" value="UniProtKB-UniRule"/>
</dbReference>
<dbReference type="EMBL" id="QJKI01000003">
    <property type="protein sequence ID" value="PXX80792.1"/>
    <property type="molecule type" value="Genomic_DNA"/>
</dbReference>
<gene>
    <name evidence="5" type="primary">rplY</name>
    <name evidence="5" type="synonym">ctc</name>
    <name evidence="8" type="ORF">DFR34_103135</name>
</gene>
<accession>A0A318KW42</accession>
<dbReference type="Gene3D" id="2.170.120.20">
    <property type="entry name" value="Ribosomal protein L25, beta domain"/>
    <property type="match status" value="1"/>
</dbReference>
<evidence type="ECO:0000313" key="9">
    <source>
        <dbReference type="Proteomes" id="UP000247555"/>
    </source>
</evidence>
<dbReference type="HAMAP" id="MF_01336">
    <property type="entry name" value="Ribosomal_bL25"/>
    <property type="match status" value="1"/>
</dbReference>
<dbReference type="NCBIfam" id="NF004130">
    <property type="entry name" value="PRK05618.1-5"/>
    <property type="match status" value="1"/>
</dbReference>
<evidence type="ECO:0000259" key="7">
    <source>
        <dbReference type="Pfam" id="PF14693"/>
    </source>
</evidence>
<evidence type="ECO:0000256" key="3">
    <source>
        <dbReference type="ARBA" id="ARBA00022980"/>
    </source>
</evidence>
<comment type="caution">
    <text evidence="8">The sequence shown here is derived from an EMBL/GenBank/DDBJ whole genome shotgun (WGS) entry which is preliminary data.</text>
</comment>
<proteinExistence type="inferred from homology"/>
<dbReference type="InterPro" id="IPR001021">
    <property type="entry name" value="Ribosomal_bL25_long"/>
</dbReference>
<dbReference type="Gene3D" id="2.40.240.10">
    <property type="entry name" value="Ribosomal Protein L25, Chain P"/>
    <property type="match status" value="1"/>
</dbReference>
<comment type="function">
    <text evidence="5">This is one of the proteins that binds to the 5S RNA in the ribosome where it forms part of the central protuberance.</text>
</comment>
<dbReference type="PANTHER" id="PTHR33284">
    <property type="entry name" value="RIBOSOMAL PROTEIN L25/GLN-TRNA SYNTHETASE, ANTI-CODON-BINDING DOMAIN-CONTAINING PROTEIN"/>
    <property type="match status" value="1"/>
</dbReference>
<evidence type="ECO:0000256" key="5">
    <source>
        <dbReference type="HAMAP-Rule" id="MF_01334"/>
    </source>
</evidence>
<dbReference type="InterPro" id="IPR020056">
    <property type="entry name" value="Rbsml_bL25/Gln-tRNA_synth_N"/>
</dbReference>
<keyword evidence="1 5" id="KW-0699">rRNA-binding</keyword>
<dbReference type="NCBIfam" id="TIGR00731">
    <property type="entry name" value="bL25_bact_ctc"/>
    <property type="match status" value="1"/>
</dbReference>
<name>A0A318KW42_9NEIS</name>
<dbReference type="RefSeq" id="WP_110389825.1">
    <property type="nucleotide sequence ID" value="NZ_CALCOA010000045.1"/>
</dbReference>
<dbReference type="HAMAP" id="MF_01334">
    <property type="entry name" value="Ribosomal_bL25_CTC"/>
    <property type="match status" value="1"/>
</dbReference>
<keyword evidence="4 5" id="KW-0687">Ribonucleoprotein</keyword>
<reference evidence="8 9" key="1">
    <citation type="submission" date="2018-05" db="EMBL/GenBank/DDBJ databases">
        <title>Genomic Encyclopedia of Type Strains, Phase IV (KMG-IV): sequencing the most valuable type-strain genomes for metagenomic binning, comparative biology and taxonomic classification.</title>
        <authorList>
            <person name="Goeker M."/>
        </authorList>
    </citation>
    <scope>NUCLEOTIDE SEQUENCE [LARGE SCALE GENOMIC DNA]</scope>
    <source>
        <strain evidence="8 9">DSM 29661</strain>
    </source>
</reference>
<dbReference type="NCBIfam" id="NF004612">
    <property type="entry name" value="PRK05943.1"/>
    <property type="match status" value="1"/>
</dbReference>
<evidence type="ECO:0000313" key="8">
    <source>
        <dbReference type="EMBL" id="PXX80792.1"/>
    </source>
</evidence>
<dbReference type="GO" id="GO:0003735">
    <property type="term" value="F:structural constituent of ribosome"/>
    <property type="evidence" value="ECO:0007669"/>
    <property type="project" value="InterPro"/>
</dbReference>
<dbReference type="GO" id="GO:0008097">
    <property type="term" value="F:5S rRNA binding"/>
    <property type="evidence" value="ECO:0007669"/>
    <property type="project" value="InterPro"/>
</dbReference>
<organism evidence="8 9">
    <name type="scientific">Rivihabitans pingtungensis</name>
    <dbReference type="NCBI Taxonomy" id="1054498"/>
    <lineage>
        <taxon>Bacteria</taxon>
        <taxon>Pseudomonadati</taxon>
        <taxon>Pseudomonadota</taxon>
        <taxon>Betaproteobacteria</taxon>
        <taxon>Neisseriales</taxon>
        <taxon>Aquaspirillaceae</taxon>
        <taxon>Rivihabitans</taxon>
    </lineage>
</organism>
<dbReference type="InterPro" id="IPR029751">
    <property type="entry name" value="Ribosomal_L25_dom"/>
</dbReference>
<dbReference type="AlphaFoldDB" id="A0A318KW42"/>
<comment type="similarity">
    <text evidence="5">Belongs to the bacterial ribosomal protein bL25 family. CTC subfamily.</text>
</comment>
<dbReference type="Pfam" id="PF01386">
    <property type="entry name" value="Ribosomal_L25p"/>
    <property type="match status" value="1"/>
</dbReference>
<dbReference type="InterPro" id="IPR020930">
    <property type="entry name" value="Ribosomal_uL5_bac-type"/>
</dbReference>
<sequence>MTIEVIAQKRVVEGTGASRRLRRAGKVPGVVYGAGQEAVSIELDHNSLFYAMKDEAFHGAVLSLNLDGETVSVLLRDNQMHPWKPQVLHVDFQRINAAEKITARVALHFKNADISPAVKLNGKKVSHIANSVNVRALPADLPAFIEVDLSNLQAGQSIHLSDLVLPANAELADLARGRDLAVAQSS</sequence>
<dbReference type="GO" id="GO:0022625">
    <property type="term" value="C:cytosolic large ribosomal subunit"/>
    <property type="evidence" value="ECO:0007669"/>
    <property type="project" value="TreeGrafter"/>
</dbReference>
<dbReference type="InterPro" id="IPR037121">
    <property type="entry name" value="Ribosomal_bL25_C"/>
</dbReference>
<dbReference type="CDD" id="cd00495">
    <property type="entry name" value="Ribosomal_L25_TL5_CTC"/>
    <property type="match status" value="1"/>
</dbReference>
<evidence type="ECO:0000256" key="1">
    <source>
        <dbReference type="ARBA" id="ARBA00022730"/>
    </source>
</evidence>
<dbReference type="PANTHER" id="PTHR33284:SF1">
    <property type="entry name" value="RIBOSOMAL PROTEIN L25_GLN-TRNA SYNTHETASE, ANTI-CODON-BINDING DOMAIN-CONTAINING PROTEIN"/>
    <property type="match status" value="1"/>
</dbReference>
<feature type="domain" description="Large ribosomal subunit protein bL25 beta" evidence="7">
    <location>
        <begin position="100"/>
        <end position="174"/>
    </location>
</feature>
<comment type="subunit">
    <text evidence="5">Part of the 50S ribosomal subunit; part of the 5S rRNA/L5/L18/L25 subcomplex. Contacts the 5S rRNA. Binds to the 5S rRNA independently of L5 and L18.</text>
</comment>
<keyword evidence="2 5" id="KW-0694">RNA-binding</keyword>
<evidence type="ECO:0000259" key="6">
    <source>
        <dbReference type="Pfam" id="PF01386"/>
    </source>
</evidence>
<protein>
    <recommendedName>
        <fullName evidence="5">Large ribosomal subunit protein bL25</fullName>
    </recommendedName>
    <alternativeName>
        <fullName evidence="5">General stress protein CTC</fullName>
    </alternativeName>
</protein>
<dbReference type="InterPro" id="IPR011035">
    <property type="entry name" value="Ribosomal_bL25/Gln-tRNA_synth"/>
</dbReference>
<dbReference type="Pfam" id="PF14693">
    <property type="entry name" value="Ribosomal_TL5_C"/>
    <property type="match status" value="1"/>
</dbReference>
<dbReference type="OrthoDB" id="9806411at2"/>
<dbReference type="SUPFAM" id="SSF50715">
    <property type="entry name" value="Ribosomal protein L25-like"/>
    <property type="match status" value="1"/>
</dbReference>
<keyword evidence="3 5" id="KW-0689">Ribosomal protein</keyword>
<dbReference type="InterPro" id="IPR020057">
    <property type="entry name" value="Ribosomal_bL25_b-dom"/>
</dbReference>
<dbReference type="InterPro" id="IPR020055">
    <property type="entry name" value="Ribosomal_bL25_short"/>
</dbReference>
<feature type="domain" description="Large ribosomal subunit protein bL25 L25" evidence="6">
    <location>
        <begin position="7"/>
        <end position="92"/>
    </location>
</feature>
<dbReference type="Proteomes" id="UP000247555">
    <property type="component" value="Unassembled WGS sequence"/>
</dbReference>